<dbReference type="GO" id="GO:0097361">
    <property type="term" value="C:cytosolic [4Fe-4S] assembly targeting complex"/>
    <property type="evidence" value="ECO:0007669"/>
    <property type="project" value="UniProtKB-UniRule"/>
</dbReference>
<protein>
    <recommendedName>
        <fullName evidence="5">MMS19 nucleotide excision repair protein</fullName>
    </recommendedName>
</protein>
<dbReference type="EMBL" id="JAPXFL010000003">
    <property type="protein sequence ID" value="KAK9509369.1"/>
    <property type="molecule type" value="Genomic_DNA"/>
</dbReference>
<accession>A0AAW1DGY9</accession>
<evidence type="ECO:0000313" key="8">
    <source>
        <dbReference type="EMBL" id="KAK9509369.1"/>
    </source>
</evidence>
<comment type="subunit">
    <text evidence="5">Component of the CIA complex.</text>
</comment>
<keyword evidence="3" id="KW-0677">Repeat</keyword>
<dbReference type="EMBL" id="JAPXFL010000003">
    <property type="protein sequence ID" value="KAK9509368.1"/>
    <property type="molecule type" value="Genomic_DNA"/>
</dbReference>
<evidence type="ECO:0000313" key="9">
    <source>
        <dbReference type="Proteomes" id="UP001461498"/>
    </source>
</evidence>
<feature type="domain" description="MMS19 N-terminal" evidence="7">
    <location>
        <begin position="68"/>
        <end position="325"/>
    </location>
</feature>
<evidence type="ECO:0000256" key="2">
    <source>
        <dbReference type="ARBA" id="ARBA00009340"/>
    </source>
</evidence>
<comment type="function">
    <text evidence="5">Key component of the cytosolic iron-sulfur protein assembly (CIA) complex, a multiprotein complex that mediates the incorporation of iron-sulfur cluster into apoproteins specifically involved in DNA metabolism and genomic integrity. In the CIA complex, MMS19 acts as an adapter between early-acting CIA components and a subset of cellular target iron-sulfur proteins.</text>
</comment>
<evidence type="ECO:0000259" key="6">
    <source>
        <dbReference type="Pfam" id="PF12460"/>
    </source>
</evidence>
<dbReference type="Proteomes" id="UP001461498">
    <property type="component" value="Unassembled WGS sequence"/>
</dbReference>
<keyword evidence="5" id="KW-0963">Cytoplasm</keyword>
<comment type="similarity">
    <text evidence="2 5">Belongs to the MET18/MMS19 family.</text>
</comment>
<dbReference type="AlphaFoldDB" id="A0AAW1DGY9"/>
<dbReference type="InterPro" id="IPR011989">
    <property type="entry name" value="ARM-like"/>
</dbReference>
<sequence length="981" mass="110370">MLDNHTITKHWTMICNHLEGFKNFCDCFFLNMNSQILLQFGQVEDISYLDSKALQEINEGKLTILDLVEGLSSYLTSTDEEKRRQGVLLLANILKQLSPNFLNEKEVNVLLQFFCDRLKDRLTVIPAALKGLESIALMENISDNAPFDIIMALSTNLTASTLMQSSRLSYYAILKNLMYNKTKVLLNNSNDFVYAVISAMDSESDPRCLVYLFQFLPYLLSQFPLNNLCEEAFSVLECYFPVDFNPRDKVGITREDLAQGLKNCLLATPTFAQYIIPTALDKLDSQVKVAHMDSLNLLIEGMEIWSVNDLKAHTPDIWKSLSKLLLPPPDNDVGDLALKTVVSIITTLDKSNSAYQELDQLLEDISASTHGFLSDPNLSLFNPTTKLLANVSQASERSCGFIIRTILGQLLALLDQPSGRDITLTALCPILSASVKFNCWNNASNKIGELLEALPVKLISCISDPKAWNNCFSCLIEIGPHISSEQREKIINLIHGSLTHELSPIDSEMCANYVKLVGSKYPEEIKNNLLLKLNITDNCLAVKRTLDIFCWCCNVIQLTSFSIDKILLHITTGSSNIGINCLKELCENTEEKVLILLGTECKVPERLIQWTIKGIDNKEKITEETILNISKIIQAIVRSLNSSQQKTLLGNCIEEFMPSPSKNFSNLDDNQLFLLEGLICPLRQEVSIAMYDNLVTTLIDSSINKDSYRAREAACLILASIINKCQDNGDETLLDAILKPIENGKQKEMILLLSFSTKSLLMRGHNKANFFLDKLIASLSVKGIQMEAADGFKLLLLDHESLSANNYCTVKLLYKQRIFMKLNNVINLLENADDEDQIAILLAFTYIMQYVPDSLVISRLRELIPVMVRCIDCNSSTVVTTILEVIAGLLESAEPIFEEYIDTFLPRCLRCAETSNSMVVRMLALNCIYYYGLYKELTILPHKEKVLHGLISSLDDKKRLVRQKAVRARNRWFLVGGLPDR</sequence>
<dbReference type="GO" id="GO:0006281">
    <property type="term" value="P:DNA repair"/>
    <property type="evidence" value="ECO:0007669"/>
    <property type="project" value="UniProtKB-UniRule"/>
</dbReference>
<comment type="caution">
    <text evidence="8">The sequence shown here is derived from an EMBL/GenBank/DDBJ whole genome shotgun (WGS) entry which is preliminary data.</text>
</comment>
<evidence type="ECO:0000256" key="3">
    <source>
        <dbReference type="ARBA" id="ARBA00022737"/>
    </source>
</evidence>
<dbReference type="GO" id="GO:0051604">
    <property type="term" value="P:protein maturation"/>
    <property type="evidence" value="ECO:0007669"/>
    <property type="project" value="UniProtKB-UniRule"/>
</dbReference>
<dbReference type="SUPFAM" id="SSF48371">
    <property type="entry name" value="ARM repeat"/>
    <property type="match status" value="2"/>
</dbReference>
<keyword evidence="5" id="KW-0206">Cytoskeleton</keyword>
<dbReference type="Pfam" id="PF12460">
    <property type="entry name" value="MMS19_C"/>
    <property type="match status" value="1"/>
</dbReference>
<dbReference type="InterPro" id="IPR029240">
    <property type="entry name" value="MMS19_N"/>
</dbReference>
<name>A0AAW1DGY9_9HEMI</name>
<reference evidence="8 9" key="1">
    <citation type="submission" date="2022-12" db="EMBL/GenBank/DDBJ databases">
        <title>Chromosome-level genome assembly of true bugs.</title>
        <authorList>
            <person name="Ma L."/>
            <person name="Li H."/>
        </authorList>
    </citation>
    <scope>NUCLEOTIDE SEQUENCE [LARGE SCALE GENOMIC DNA]</scope>
    <source>
        <strain evidence="8">Lab_2022b</strain>
    </source>
</reference>
<feature type="domain" description="MMS19 C-terminal" evidence="6">
    <location>
        <begin position="615"/>
        <end position="928"/>
    </location>
</feature>
<dbReference type="GO" id="GO:0016226">
    <property type="term" value="P:iron-sulfur cluster assembly"/>
    <property type="evidence" value="ECO:0007669"/>
    <property type="project" value="UniProtKB-UniRule"/>
</dbReference>
<keyword evidence="5" id="KW-0227">DNA damage</keyword>
<evidence type="ECO:0000256" key="5">
    <source>
        <dbReference type="RuleBase" id="RU367072"/>
    </source>
</evidence>
<proteinExistence type="inferred from homology"/>
<dbReference type="InterPro" id="IPR016024">
    <property type="entry name" value="ARM-type_fold"/>
</dbReference>
<keyword evidence="9" id="KW-1185">Reference proteome</keyword>
<dbReference type="Pfam" id="PF14500">
    <property type="entry name" value="MMS19_N"/>
    <property type="match status" value="1"/>
</dbReference>
<dbReference type="Gene3D" id="1.25.10.10">
    <property type="entry name" value="Leucine-rich Repeat Variant"/>
    <property type="match status" value="3"/>
</dbReference>
<keyword evidence="5" id="KW-0234">DNA repair</keyword>
<gene>
    <name evidence="8" type="ORF">O3M35_006701</name>
</gene>
<evidence type="ECO:0000256" key="1">
    <source>
        <dbReference type="ARBA" id="ARBA00004123"/>
    </source>
</evidence>
<dbReference type="InterPro" id="IPR039920">
    <property type="entry name" value="MMS19"/>
</dbReference>
<dbReference type="GO" id="GO:0005634">
    <property type="term" value="C:nucleus"/>
    <property type="evidence" value="ECO:0007669"/>
    <property type="project" value="UniProtKB-SubCell"/>
</dbReference>
<dbReference type="InterPro" id="IPR024687">
    <property type="entry name" value="MMS19_C"/>
</dbReference>
<organism evidence="8 9">
    <name type="scientific">Rhynocoris fuscipes</name>
    <dbReference type="NCBI Taxonomy" id="488301"/>
    <lineage>
        <taxon>Eukaryota</taxon>
        <taxon>Metazoa</taxon>
        <taxon>Ecdysozoa</taxon>
        <taxon>Arthropoda</taxon>
        <taxon>Hexapoda</taxon>
        <taxon>Insecta</taxon>
        <taxon>Pterygota</taxon>
        <taxon>Neoptera</taxon>
        <taxon>Paraneoptera</taxon>
        <taxon>Hemiptera</taxon>
        <taxon>Heteroptera</taxon>
        <taxon>Panheteroptera</taxon>
        <taxon>Cimicomorpha</taxon>
        <taxon>Reduviidae</taxon>
        <taxon>Harpactorinae</taxon>
        <taxon>Harpactorini</taxon>
        <taxon>Rhynocoris</taxon>
    </lineage>
</organism>
<comment type="subcellular location">
    <subcellularLocation>
        <location evidence="5">Cytoplasm</location>
        <location evidence="5">Cytoskeleton</location>
        <location evidence="5">Spindle</location>
    </subcellularLocation>
    <subcellularLocation>
        <location evidence="1 5">Nucleus</location>
    </subcellularLocation>
</comment>
<evidence type="ECO:0000259" key="7">
    <source>
        <dbReference type="Pfam" id="PF14500"/>
    </source>
</evidence>
<keyword evidence="4 5" id="KW-0539">Nucleus</keyword>
<evidence type="ECO:0000256" key="4">
    <source>
        <dbReference type="ARBA" id="ARBA00023242"/>
    </source>
</evidence>
<dbReference type="PANTHER" id="PTHR12891">
    <property type="entry name" value="DNA REPAIR/TRANSCRIPTION PROTEIN MET18/MMS19"/>
    <property type="match status" value="1"/>
</dbReference>
<dbReference type="GO" id="GO:0005819">
    <property type="term" value="C:spindle"/>
    <property type="evidence" value="ECO:0007669"/>
    <property type="project" value="UniProtKB-SubCell"/>
</dbReference>
<dbReference type="PANTHER" id="PTHR12891:SF0">
    <property type="entry name" value="MMS19 NUCLEOTIDE EXCISION REPAIR PROTEIN HOMOLOG"/>
    <property type="match status" value="1"/>
</dbReference>